<dbReference type="Gene3D" id="3.40.50.720">
    <property type="entry name" value="NAD(P)-binding Rossmann-like Domain"/>
    <property type="match status" value="1"/>
</dbReference>
<dbReference type="Pfam" id="PF02882">
    <property type="entry name" value="THF_DHG_CYH_C"/>
    <property type="match status" value="1"/>
</dbReference>
<dbReference type="GO" id="GO:0005829">
    <property type="term" value="C:cytosol"/>
    <property type="evidence" value="ECO:0007669"/>
    <property type="project" value="TreeGrafter"/>
</dbReference>
<evidence type="ECO:0000259" key="9">
    <source>
        <dbReference type="Pfam" id="PF02882"/>
    </source>
</evidence>
<dbReference type="InterPro" id="IPR046346">
    <property type="entry name" value="Aminoacid_DH-like_N_sf"/>
</dbReference>
<name>A0A0F9AST7_9ZZZZ</name>
<dbReference type="InterPro" id="IPR000672">
    <property type="entry name" value="THF_DH/CycHdrlase"/>
</dbReference>
<dbReference type="PANTHER" id="PTHR48099:SF5">
    <property type="entry name" value="C-1-TETRAHYDROFOLATE SYNTHASE, CYTOPLASMIC"/>
    <property type="match status" value="1"/>
</dbReference>
<feature type="domain" description="Tetrahydrofolate dehydrogenase/cyclohydrolase catalytic" evidence="8">
    <location>
        <begin position="3"/>
        <end position="114"/>
    </location>
</feature>
<dbReference type="SUPFAM" id="SSF51735">
    <property type="entry name" value="NAD(P)-binding Rossmann-fold domains"/>
    <property type="match status" value="1"/>
</dbReference>
<reference evidence="10" key="1">
    <citation type="journal article" date="2015" name="Nature">
        <title>Complex archaea that bridge the gap between prokaryotes and eukaryotes.</title>
        <authorList>
            <person name="Spang A."/>
            <person name="Saw J.H."/>
            <person name="Jorgensen S.L."/>
            <person name="Zaremba-Niedzwiedzka K."/>
            <person name="Martijn J."/>
            <person name="Lind A.E."/>
            <person name="van Eijk R."/>
            <person name="Schleper C."/>
            <person name="Guy L."/>
            <person name="Ettema T.J."/>
        </authorList>
    </citation>
    <scope>NUCLEOTIDE SEQUENCE</scope>
</reference>
<dbReference type="AlphaFoldDB" id="A0A0F9AST7"/>
<feature type="domain" description="Tetrahydrofolate dehydrogenase/cyclohydrolase NAD(P)-binding" evidence="9">
    <location>
        <begin position="134"/>
        <end position="253"/>
    </location>
</feature>
<evidence type="ECO:0000256" key="5">
    <source>
        <dbReference type="ARBA" id="ARBA00022857"/>
    </source>
</evidence>
<comment type="pathway">
    <text evidence="1">One-carbon metabolism; tetrahydrofolate interconversion.</text>
</comment>
<evidence type="ECO:0000256" key="2">
    <source>
        <dbReference type="ARBA" id="ARBA00011738"/>
    </source>
</evidence>
<evidence type="ECO:0000256" key="6">
    <source>
        <dbReference type="ARBA" id="ARBA00023002"/>
    </source>
</evidence>
<sequence>MIINGTKIAKAIALEIKEKIFKHKNKPNLSVILVGRNPASLIYIRMKKKACEKVGIDFNLHHFKEEEKEGTILNEIDKLNQNDTVNGILVQMPLPKQISNKKVIERMDPNKDVDGFHPVNVGKMLIGDDSGFLSCTPLGIKTLLTKSNIEVESKHVVILGRSNIVGKPLAAILMQKKPHCNATVTVCHSYSKNLKEITRSADILVAAIGKPKFVTQDMVKDKAIVIDVGINYVKQNDGTTIVLGDVDFENLKKDLEDNEFDKTRPIIIHENKILDGRNRFMACQELKIKPSFENFEGNDSLGFVISTNLNRRHLTESQRACISQDVLPFFEIEAKKRMSA</sequence>
<dbReference type="Pfam" id="PF00763">
    <property type="entry name" value="THF_DHG_CYH"/>
    <property type="match status" value="1"/>
</dbReference>
<dbReference type="FunFam" id="3.40.50.10860:FF:000005">
    <property type="entry name" value="C-1-tetrahydrofolate synthase, cytoplasmic, putative"/>
    <property type="match status" value="1"/>
</dbReference>
<dbReference type="GO" id="GO:0004488">
    <property type="term" value="F:methylenetetrahydrofolate dehydrogenase (NADP+) activity"/>
    <property type="evidence" value="ECO:0007669"/>
    <property type="project" value="InterPro"/>
</dbReference>
<keyword evidence="5" id="KW-0521">NADP</keyword>
<keyword evidence="6" id="KW-0560">Oxidoreductase</keyword>
<comment type="caution">
    <text evidence="10">The sequence shown here is derived from an EMBL/GenBank/DDBJ whole genome shotgun (WGS) entry which is preliminary data.</text>
</comment>
<dbReference type="HAMAP" id="MF_01576">
    <property type="entry name" value="THF_DHG_CYH"/>
    <property type="match status" value="1"/>
</dbReference>
<keyword evidence="7" id="KW-0511">Multifunctional enzyme</keyword>
<comment type="subunit">
    <text evidence="2">Homodimer.</text>
</comment>
<feature type="non-terminal residue" evidence="10">
    <location>
        <position position="340"/>
    </location>
</feature>
<dbReference type="GO" id="GO:0004477">
    <property type="term" value="F:methenyltetrahydrofolate cyclohydrolase activity"/>
    <property type="evidence" value="ECO:0007669"/>
    <property type="project" value="TreeGrafter"/>
</dbReference>
<dbReference type="SUPFAM" id="SSF53223">
    <property type="entry name" value="Aminoacid dehydrogenase-like, N-terminal domain"/>
    <property type="match status" value="1"/>
</dbReference>
<protein>
    <recommendedName>
        <fullName evidence="11">Methenyltetrahydrofolate cyclohydrolase</fullName>
    </recommendedName>
</protein>
<evidence type="ECO:0008006" key="11">
    <source>
        <dbReference type="Google" id="ProtNLM"/>
    </source>
</evidence>
<organism evidence="10">
    <name type="scientific">marine sediment metagenome</name>
    <dbReference type="NCBI Taxonomy" id="412755"/>
    <lineage>
        <taxon>unclassified sequences</taxon>
        <taxon>metagenomes</taxon>
        <taxon>ecological metagenomes</taxon>
    </lineage>
</organism>
<dbReference type="InterPro" id="IPR036291">
    <property type="entry name" value="NAD(P)-bd_dom_sf"/>
</dbReference>
<proteinExistence type="inferred from homology"/>
<dbReference type="FunFam" id="3.40.50.720:FF:000189">
    <property type="entry name" value="Bifunctional protein FolD"/>
    <property type="match status" value="1"/>
</dbReference>
<dbReference type="Gene3D" id="3.40.50.10860">
    <property type="entry name" value="Leucine Dehydrogenase, chain A, domain 1"/>
    <property type="match status" value="1"/>
</dbReference>
<dbReference type="PANTHER" id="PTHR48099">
    <property type="entry name" value="C-1-TETRAHYDROFOLATE SYNTHASE, CYTOPLASMIC-RELATED"/>
    <property type="match status" value="1"/>
</dbReference>
<keyword evidence="4" id="KW-0378">Hydrolase</keyword>
<dbReference type="PRINTS" id="PR00085">
    <property type="entry name" value="THFDHDRGNASE"/>
</dbReference>
<keyword evidence="3" id="KW-0554">One-carbon metabolism</keyword>
<evidence type="ECO:0000256" key="7">
    <source>
        <dbReference type="ARBA" id="ARBA00023268"/>
    </source>
</evidence>
<evidence type="ECO:0000313" key="10">
    <source>
        <dbReference type="EMBL" id="KKL12664.1"/>
    </source>
</evidence>
<evidence type="ECO:0000256" key="1">
    <source>
        <dbReference type="ARBA" id="ARBA00004777"/>
    </source>
</evidence>
<evidence type="ECO:0000256" key="3">
    <source>
        <dbReference type="ARBA" id="ARBA00022563"/>
    </source>
</evidence>
<gene>
    <name evidence="10" type="ORF">LCGC14_2533510</name>
</gene>
<evidence type="ECO:0000256" key="4">
    <source>
        <dbReference type="ARBA" id="ARBA00022801"/>
    </source>
</evidence>
<dbReference type="CDD" id="cd01080">
    <property type="entry name" value="NAD_bind_m-THF_DH_Cyclohyd"/>
    <property type="match status" value="1"/>
</dbReference>
<evidence type="ECO:0000259" key="8">
    <source>
        <dbReference type="Pfam" id="PF00763"/>
    </source>
</evidence>
<dbReference type="InterPro" id="IPR020630">
    <property type="entry name" value="THF_DH/CycHdrlase_cat_dom"/>
</dbReference>
<dbReference type="GO" id="GO:0035999">
    <property type="term" value="P:tetrahydrofolate interconversion"/>
    <property type="evidence" value="ECO:0007669"/>
    <property type="project" value="TreeGrafter"/>
</dbReference>
<dbReference type="EMBL" id="LAZR01041169">
    <property type="protein sequence ID" value="KKL12664.1"/>
    <property type="molecule type" value="Genomic_DNA"/>
</dbReference>
<accession>A0A0F9AST7</accession>
<dbReference type="InterPro" id="IPR020631">
    <property type="entry name" value="THF_DH/CycHdrlase_NAD-bd_dom"/>
</dbReference>